<keyword evidence="1" id="KW-0732">Signal</keyword>
<keyword evidence="3" id="KW-1185">Reference proteome</keyword>
<dbReference type="RefSeq" id="WP_189088611.1">
    <property type="nucleotide sequence ID" value="NZ_BMQL01000004.1"/>
</dbReference>
<proteinExistence type="predicted"/>
<reference evidence="2" key="2">
    <citation type="submission" date="2020-09" db="EMBL/GenBank/DDBJ databases">
        <authorList>
            <person name="Sun Q."/>
            <person name="Ohkuma M."/>
        </authorList>
    </citation>
    <scope>NUCLEOTIDE SEQUENCE</scope>
    <source>
        <strain evidence="2">JCM 31311</strain>
    </source>
</reference>
<accession>A0A918C0B0</accession>
<evidence type="ECO:0008006" key="4">
    <source>
        <dbReference type="Google" id="ProtNLM"/>
    </source>
</evidence>
<evidence type="ECO:0000313" key="3">
    <source>
        <dbReference type="Proteomes" id="UP000603865"/>
    </source>
</evidence>
<evidence type="ECO:0000313" key="2">
    <source>
        <dbReference type="EMBL" id="GGR00808.1"/>
    </source>
</evidence>
<name>A0A918C0B0_9DEIO</name>
<dbReference type="Proteomes" id="UP000603865">
    <property type="component" value="Unassembled WGS sequence"/>
</dbReference>
<sequence length="153" mass="16456">MRPARLLLTMTALLLSAAPTLAATPATTPPAAANTLARDAALKRGRQLVTWFYAQNLTPVWAAFLPTARAGFGGDLKVFQAYRANGVVTYGKELRLISEDVRVQDGVSYYLRTATFEKGPDVQWTVVFGLDSVGRVVEFGIIGAGEALPQQVS</sequence>
<reference evidence="2" key="1">
    <citation type="journal article" date="2014" name="Int. J. Syst. Evol. Microbiol.">
        <title>Complete genome sequence of Corynebacterium casei LMG S-19264T (=DSM 44701T), isolated from a smear-ripened cheese.</title>
        <authorList>
            <consortium name="US DOE Joint Genome Institute (JGI-PGF)"/>
            <person name="Walter F."/>
            <person name="Albersmeier A."/>
            <person name="Kalinowski J."/>
            <person name="Ruckert C."/>
        </authorList>
    </citation>
    <scope>NUCLEOTIDE SEQUENCE</scope>
    <source>
        <strain evidence="2">JCM 31311</strain>
    </source>
</reference>
<feature type="chain" id="PRO_5037253331" description="DUF4019 domain-containing protein" evidence="1">
    <location>
        <begin position="23"/>
        <end position="153"/>
    </location>
</feature>
<gene>
    <name evidence="2" type="ORF">GCM10008957_12070</name>
</gene>
<protein>
    <recommendedName>
        <fullName evidence="4">DUF4019 domain-containing protein</fullName>
    </recommendedName>
</protein>
<feature type="signal peptide" evidence="1">
    <location>
        <begin position="1"/>
        <end position="22"/>
    </location>
</feature>
<comment type="caution">
    <text evidence="2">The sequence shown here is derived from an EMBL/GenBank/DDBJ whole genome shotgun (WGS) entry which is preliminary data.</text>
</comment>
<dbReference type="AlphaFoldDB" id="A0A918C0B0"/>
<organism evidence="2 3">
    <name type="scientific">Deinococcus ruber</name>
    <dbReference type="NCBI Taxonomy" id="1848197"/>
    <lineage>
        <taxon>Bacteria</taxon>
        <taxon>Thermotogati</taxon>
        <taxon>Deinococcota</taxon>
        <taxon>Deinococci</taxon>
        <taxon>Deinococcales</taxon>
        <taxon>Deinococcaceae</taxon>
        <taxon>Deinococcus</taxon>
    </lineage>
</organism>
<evidence type="ECO:0000256" key="1">
    <source>
        <dbReference type="SAM" id="SignalP"/>
    </source>
</evidence>
<dbReference type="EMBL" id="BMQL01000004">
    <property type="protein sequence ID" value="GGR00808.1"/>
    <property type="molecule type" value="Genomic_DNA"/>
</dbReference>